<dbReference type="EMBL" id="CP037867">
    <property type="protein sequence ID" value="QBM29387.1"/>
    <property type="molecule type" value="Genomic_DNA"/>
</dbReference>
<proteinExistence type="inferred from homology"/>
<feature type="chain" id="PRO_5020848774" evidence="2">
    <location>
        <begin position="28"/>
        <end position="326"/>
    </location>
</feature>
<dbReference type="RefSeq" id="WP_133157299.1">
    <property type="nucleotide sequence ID" value="NZ_CP037867.1"/>
</dbReference>
<reference evidence="3 4" key="1">
    <citation type="submission" date="2019-03" db="EMBL/GenBank/DDBJ databases">
        <authorList>
            <person name="Sebastian G."/>
            <person name="Baumann P."/>
            <person name="Ruckert C."/>
            <person name="Kalinowski J."/>
            <person name="Nebel B."/>
            <person name="Takors R."/>
            <person name="Blombach B."/>
        </authorList>
    </citation>
    <scope>NUCLEOTIDE SEQUENCE [LARGE SCALE GENOMIC DNA]</scope>
    <source>
        <strain evidence="3 4">DSM 1084</strain>
    </source>
</reference>
<dbReference type="AlphaFoldDB" id="A0A4P6WZV4"/>
<organism evidence="3 4">
    <name type="scientific">Hydrogenophaga pseudoflava</name>
    <name type="common">Pseudomonas carboxydoflava</name>
    <dbReference type="NCBI Taxonomy" id="47421"/>
    <lineage>
        <taxon>Bacteria</taxon>
        <taxon>Pseudomonadati</taxon>
        <taxon>Pseudomonadota</taxon>
        <taxon>Betaproteobacteria</taxon>
        <taxon>Burkholderiales</taxon>
        <taxon>Comamonadaceae</taxon>
        <taxon>Hydrogenophaga</taxon>
    </lineage>
</organism>
<dbReference type="PANTHER" id="PTHR42928:SF5">
    <property type="entry name" value="BLR1237 PROTEIN"/>
    <property type="match status" value="1"/>
</dbReference>
<dbReference type="InterPro" id="IPR005064">
    <property type="entry name" value="BUG"/>
</dbReference>
<evidence type="ECO:0000256" key="1">
    <source>
        <dbReference type="ARBA" id="ARBA00006987"/>
    </source>
</evidence>
<keyword evidence="4" id="KW-1185">Reference proteome</keyword>
<evidence type="ECO:0000256" key="2">
    <source>
        <dbReference type="SAM" id="SignalP"/>
    </source>
</evidence>
<dbReference type="PIRSF" id="PIRSF017082">
    <property type="entry name" value="YflP"/>
    <property type="match status" value="1"/>
</dbReference>
<accession>A0A4P6WZV4</accession>
<protein>
    <submittedName>
        <fullName evidence="3">Tripartite tricarboxylate transporter family receptor</fullName>
    </submittedName>
</protein>
<dbReference type="Proteomes" id="UP000293912">
    <property type="component" value="Chromosome"/>
</dbReference>
<dbReference type="PANTHER" id="PTHR42928">
    <property type="entry name" value="TRICARBOXYLATE-BINDING PROTEIN"/>
    <property type="match status" value="1"/>
</dbReference>
<dbReference type="KEGG" id="hpse:HPF_16965"/>
<name>A0A4P6WZV4_HYDPS</name>
<feature type="signal peptide" evidence="2">
    <location>
        <begin position="1"/>
        <end position="27"/>
    </location>
</feature>
<dbReference type="Pfam" id="PF03401">
    <property type="entry name" value="TctC"/>
    <property type="match status" value="1"/>
</dbReference>
<dbReference type="InterPro" id="IPR042100">
    <property type="entry name" value="Bug_dom1"/>
</dbReference>
<dbReference type="SUPFAM" id="SSF53850">
    <property type="entry name" value="Periplasmic binding protein-like II"/>
    <property type="match status" value="1"/>
</dbReference>
<gene>
    <name evidence="3" type="ORF">HPF_16965</name>
</gene>
<dbReference type="CDD" id="cd07012">
    <property type="entry name" value="PBP2_Bug_TTT"/>
    <property type="match status" value="1"/>
</dbReference>
<evidence type="ECO:0000313" key="4">
    <source>
        <dbReference type="Proteomes" id="UP000293912"/>
    </source>
</evidence>
<evidence type="ECO:0000313" key="3">
    <source>
        <dbReference type="EMBL" id="QBM29387.1"/>
    </source>
</evidence>
<dbReference type="Gene3D" id="3.40.190.10">
    <property type="entry name" value="Periplasmic binding protein-like II"/>
    <property type="match status" value="1"/>
</dbReference>
<keyword evidence="3" id="KW-0675">Receptor</keyword>
<comment type="similarity">
    <text evidence="1">Belongs to the UPF0065 (bug) family.</text>
</comment>
<dbReference type="Gene3D" id="3.40.190.150">
    <property type="entry name" value="Bordetella uptake gene, domain 1"/>
    <property type="match status" value="1"/>
</dbReference>
<keyword evidence="2" id="KW-0732">Signal</keyword>
<sequence precursor="true">MNAFRFSPLRRAVCAAALALTLPAAMAWTDKPVRMLVPAPAGGTMDVVARIVADQLAADIGQPVVVENKPGAGGAIAVQAMLAAPPDGHTIMMTASNILTEIPHVMKTAFDPLRDVKPVTAIARATMVMVGAPTVPAKDVKGVVAWVKANPGKVSFASYSTGTSSHYAGMILNQKAGLDMQHVPFAGSPPALAQLMGGQVPLMFDGMATSKKMIEAGKIQAFGVAGKKRSPHLPNVPTMAEQGYPDLDFSNWVGIIVASSVPPALVQKINAAVDKSAASPKVRDRLLGAGFDAGGDETAEQMAQSLRADFERNAAIVKAFDIKLNQ</sequence>